<name>A0AAN7HCF9_9PEZI</name>
<reference evidence="1" key="2">
    <citation type="submission" date="2023-05" db="EMBL/GenBank/DDBJ databases">
        <authorList>
            <consortium name="Lawrence Berkeley National Laboratory"/>
            <person name="Steindorff A."/>
            <person name="Hensen N."/>
            <person name="Bonometti L."/>
            <person name="Westerberg I."/>
            <person name="Brannstrom I.O."/>
            <person name="Guillou S."/>
            <person name="Cros-Aarteil S."/>
            <person name="Calhoun S."/>
            <person name="Haridas S."/>
            <person name="Kuo A."/>
            <person name="Mondo S."/>
            <person name="Pangilinan J."/>
            <person name="Riley R."/>
            <person name="Labutti K."/>
            <person name="Andreopoulos B."/>
            <person name="Lipzen A."/>
            <person name="Chen C."/>
            <person name="Yanf M."/>
            <person name="Daum C."/>
            <person name="Ng V."/>
            <person name="Clum A."/>
            <person name="Ohm R."/>
            <person name="Martin F."/>
            <person name="Silar P."/>
            <person name="Natvig D."/>
            <person name="Lalanne C."/>
            <person name="Gautier V."/>
            <person name="Ament-Velasquez S.L."/>
            <person name="Kruys A."/>
            <person name="Hutchinson M.I."/>
            <person name="Powell A.J."/>
            <person name="Barry K."/>
            <person name="Miller A.N."/>
            <person name="Grigoriev I.V."/>
            <person name="Debuchy R."/>
            <person name="Gladieux P."/>
            <person name="Thoren M.H."/>
            <person name="Johannesson H."/>
        </authorList>
    </citation>
    <scope>NUCLEOTIDE SEQUENCE</scope>
    <source>
        <strain evidence="1">CBS 532.94</strain>
    </source>
</reference>
<evidence type="ECO:0000313" key="1">
    <source>
        <dbReference type="EMBL" id="KAK4235924.1"/>
    </source>
</evidence>
<dbReference type="Proteomes" id="UP001303760">
    <property type="component" value="Unassembled WGS sequence"/>
</dbReference>
<sequence length="81" mass="8770">MTDHEVEAMYAVIKGQLASAGMEPHPSLSPAEVVAKMYNHNGPGQGLPFPIKMTGTHAADVEELKDALQWDTSAMDLLHQI</sequence>
<dbReference type="EMBL" id="MU860228">
    <property type="protein sequence ID" value="KAK4235924.1"/>
    <property type="molecule type" value="Genomic_DNA"/>
</dbReference>
<accession>A0AAN7HCF9</accession>
<proteinExistence type="predicted"/>
<evidence type="ECO:0000313" key="2">
    <source>
        <dbReference type="Proteomes" id="UP001303760"/>
    </source>
</evidence>
<dbReference type="AlphaFoldDB" id="A0AAN7HCF9"/>
<gene>
    <name evidence="1" type="ORF">C8A03DRAFT_36217</name>
</gene>
<reference evidence="1" key="1">
    <citation type="journal article" date="2023" name="Mol. Phylogenet. Evol.">
        <title>Genome-scale phylogeny and comparative genomics of the fungal order Sordariales.</title>
        <authorList>
            <person name="Hensen N."/>
            <person name="Bonometti L."/>
            <person name="Westerberg I."/>
            <person name="Brannstrom I.O."/>
            <person name="Guillou S."/>
            <person name="Cros-Aarteil S."/>
            <person name="Calhoun S."/>
            <person name="Haridas S."/>
            <person name="Kuo A."/>
            <person name="Mondo S."/>
            <person name="Pangilinan J."/>
            <person name="Riley R."/>
            <person name="LaButti K."/>
            <person name="Andreopoulos B."/>
            <person name="Lipzen A."/>
            <person name="Chen C."/>
            <person name="Yan M."/>
            <person name="Daum C."/>
            <person name="Ng V."/>
            <person name="Clum A."/>
            <person name="Steindorff A."/>
            <person name="Ohm R.A."/>
            <person name="Martin F."/>
            <person name="Silar P."/>
            <person name="Natvig D.O."/>
            <person name="Lalanne C."/>
            <person name="Gautier V."/>
            <person name="Ament-Velasquez S.L."/>
            <person name="Kruys A."/>
            <person name="Hutchinson M.I."/>
            <person name="Powell A.J."/>
            <person name="Barry K."/>
            <person name="Miller A.N."/>
            <person name="Grigoriev I.V."/>
            <person name="Debuchy R."/>
            <person name="Gladieux P."/>
            <person name="Hiltunen Thoren M."/>
            <person name="Johannesson H."/>
        </authorList>
    </citation>
    <scope>NUCLEOTIDE SEQUENCE</scope>
    <source>
        <strain evidence="1">CBS 532.94</strain>
    </source>
</reference>
<comment type="caution">
    <text evidence="1">The sequence shown here is derived from an EMBL/GenBank/DDBJ whole genome shotgun (WGS) entry which is preliminary data.</text>
</comment>
<protein>
    <submittedName>
        <fullName evidence="1">Uncharacterized protein</fullName>
    </submittedName>
</protein>
<keyword evidence="2" id="KW-1185">Reference proteome</keyword>
<organism evidence="1 2">
    <name type="scientific">Achaetomium macrosporum</name>
    <dbReference type="NCBI Taxonomy" id="79813"/>
    <lineage>
        <taxon>Eukaryota</taxon>
        <taxon>Fungi</taxon>
        <taxon>Dikarya</taxon>
        <taxon>Ascomycota</taxon>
        <taxon>Pezizomycotina</taxon>
        <taxon>Sordariomycetes</taxon>
        <taxon>Sordariomycetidae</taxon>
        <taxon>Sordariales</taxon>
        <taxon>Chaetomiaceae</taxon>
        <taxon>Achaetomium</taxon>
    </lineage>
</organism>